<evidence type="ECO:0000313" key="6">
    <source>
        <dbReference type="EMBL" id="QFF99248.1"/>
    </source>
</evidence>
<evidence type="ECO:0000256" key="4">
    <source>
        <dbReference type="SAM" id="SignalP"/>
    </source>
</evidence>
<dbReference type="GO" id="GO:0005886">
    <property type="term" value="C:plasma membrane"/>
    <property type="evidence" value="ECO:0007669"/>
    <property type="project" value="UniProtKB-SubCell"/>
</dbReference>
<dbReference type="InterPro" id="IPR036286">
    <property type="entry name" value="LexA/Signal_pep-like_sf"/>
</dbReference>
<dbReference type="Proteomes" id="UP000325517">
    <property type="component" value="Chromosome"/>
</dbReference>
<dbReference type="GO" id="GO:0004252">
    <property type="term" value="F:serine-type endopeptidase activity"/>
    <property type="evidence" value="ECO:0007669"/>
    <property type="project" value="InterPro"/>
</dbReference>
<reference evidence="6 7" key="1">
    <citation type="submission" date="2018-07" db="EMBL/GenBank/DDBJ databases">
        <title>Complete genome sequence of Psychrobacillus sp. PB01, isolated from iceberg, and comparative genome analysis of Psychrobacillus strains.</title>
        <authorList>
            <person name="Lee P.C."/>
        </authorList>
    </citation>
    <scope>NUCLEOTIDE SEQUENCE [LARGE SCALE GENOMIC DNA]</scope>
    <source>
        <strain evidence="6 7">PB01</strain>
    </source>
</reference>
<dbReference type="PROSITE" id="PS51257">
    <property type="entry name" value="PROKAR_LIPOPROTEIN"/>
    <property type="match status" value="1"/>
</dbReference>
<evidence type="ECO:0000259" key="5">
    <source>
        <dbReference type="Pfam" id="PF10502"/>
    </source>
</evidence>
<dbReference type="OrthoDB" id="2427065at2"/>
<proteinExistence type="inferred from homology"/>
<protein>
    <recommendedName>
        <fullName evidence="3">Signal peptidase I</fullName>
        <ecNumber evidence="3">3.4.21.89</ecNumber>
    </recommendedName>
</protein>
<keyword evidence="3" id="KW-0645">Protease</keyword>
<keyword evidence="3 6" id="KW-0378">Hydrolase</keyword>
<evidence type="ECO:0000256" key="1">
    <source>
        <dbReference type="ARBA" id="ARBA00004401"/>
    </source>
</evidence>
<sequence>MKKRMIIFLSLLLVGCSPQMKTITDEATSTEIEKVTPEDHQLLVVWGSDAMDRGNYDYNSIAHSDLVVDSNYDPLKRGDVLYYKMLESETKKNPMIPEDYLGRVVGLPGETVMIRYGHVYINNKRLDTFYGEATMTGSTEEEYLRKADLSQVEDIGWVKSYFKTDLNPIKVDEGTVFVLVDQWWRGTDSKDFGLLAIERIEGKVLGYSKK</sequence>
<dbReference type="PRINTS" id="PR00727">
    <property type="entry name" value="LEADERPTASE"/>
</dbReference>
<comment type="catalytic activity">
    <reaction evidence="3">
        <text>Cleavage of hydrophobic, N-terminal signal or leader sequences from secreted and periplasmic proteins.</text>
        <dbReference type="EC" id="3.4.21.89"/>
    </reaction>
</comment>
<evidence type="ECO:0000256" key="2">
    <source>
        <dbReference type="ARBA" id="ARBA00009370"/>
    </source>
</evidence>
<comment type="similarity">
    <text evidence="2 3">Belongs to the peptidase S26 family.</text>
</comment>
<dbReference type="PANTHER" id="PTHR43390">
    <property type="entry name" value="SIGNAL PEPTIDASE I"/>
    <property type="match status" value="1"/>
</dbReference>
<dbReference type="GO" id="GO:0009003">
    <property type="term" value="F:signal peptidase activity"/>
    <property type="evidence" value="ECO:0007669"/>
    <property type="project" value="UniProtKB-EC"/>
</dbReference>
<organism evidence="6 7">
    <name type="scientific">Psychrobacillus glaciei</name>
    <dbReference type="NCBI Taxonomy" id="2283160"/>
    <lineage>
        <taxon>Bacteria</taxon>
        <taxon>Bacillati</taxon>
        <taxon>Bacillota</taxon>
        <taxon>Bacilli</taxon>
        <taxon>Bacillales</taxon>
        <taxon>Bacillaceae</taxon>
        <taxon>Psychrobacillus</taxon>
    </lineage>
</organism>
<feature type="chain" id="PRO_5038619941" description="Signal peptidase I" evidence="4">
    <location>
        <begin position="22"/>
        <end position="210"/>
    </location>
</feature>
<accession>A0A5J6SMX2</accession>
<name>A0A5J6SMX2_9BACI</name>
<dbReference type="RefSeq" id="WP_151700174.1">
    <property type="nucleotide sequence ID" value="NZ_CP031223.1"/>
</dbReference>
<dbReference type="EC" id="3.4.21.89" evidence="3"/>
<dbReference type="SUPFAM" id="SSF51306">
    <property type="entry name" value="LexA/Signal peptidase"/>
    <property type="match status" value="1"/>
</dbReference>
<feature type="signal peptide" evidence="4">
    <location>
        <begin position="1"/>
        <end position="21"/>
    </location>
</feature>
<keyword evidence="7" id="KW-1185">Reference proteome</keyword>
<dbReference type="InterPro" id="IPR019533">
    <property type="entry name" value="Peptidase_S26"/>
</dbReference>
<comment type="subcellular location">
    <subcellularLocation>
        <location evidence="1">Cell membrane</location>
        <topology evidence="1">Single-pass type II membrane protein</topology>
    </subcellularLocation>
    <subcellularLocation>
        <location evidence="3">Membrane</location>
        <topology evidence="3">Single-pass type II membrane protein</topology>
    </subcellularLocation>
</comment>
<dbReference type="KEGG" id="psyo:PB01_10620"/>
<dbReference type="AlphaFoldDB" id="A0A5J6SMX2"/>
<gene>
    <name evidence="6" type="primary">lepB</name>
    <name evidence="6" type="ORF">PB01_10620</name>
</gene>
<dbReference type="Gene3D" id="2.10.109.10">
    <property type="entry name" value="Umud Fragment, subunit A"/>
    <property type="match status" value="1"/>
</dbReference>
<dbReference type="EMBL" id="CP031223">
    <property type="protein sequence ID" value="QFF99248.1"/>
    <property type="molecule type" value="Genomic_DNA"/>
</dbReference>
<dbReference type="InterPro" id="IPR000223">
    <property type="entry name" value="Pept_S26A_signal_pept_1"/>
</dbReference>
<keyword evidence="4" id="KW-0732">Signal</keyword>
<feature type="domain" description="Peptidase S26" evidence="5">
    <location>
        <begin position="63"/>
        <end position="204"/>
    </location>
</feature>
<dbReference type="Pfam" id="PF10502">
    <property type="entry name" value="Peptidase_S26"/>
    <property type="match status" value="1"/>
</dbReference>
<evidence type="ECO:0000256" key="3">
    <source>
        <dbReference type="RuleBase" id="RU362042"/>
    </source>
</evidence>
<evidence type="ECO:0000313" key="7">
    <source>
        <dbReference type="Proteomes" id="UP000325517"/>
    </source>
</evidence>
<dbReference type="GO" id="GO:0006465">
    <property type="term" value="P:signal peptide processing"/>
    <property type="evidence" value="ECO:0007669"/>
    <property type="project" value="InterPro"/>
</dbReference>
<dbReference type="NCBIfam" id="TIGR02227">
    <property type="entry name" value="sigpep_I_bact"/>
    <property type="match status" value="1"/>
</dbReference>
<dbReference type="PANTHER" id="PTHR43390:SF1">
    <property type="entry name" value="CHLOROPLAST PROCESSING PEPTIDASE"/>
    <property type="match status" value="1"/>
</dbReference>